<evidence type="ECO:0000313" key="1">
    <source>
        <dbReference type="EMBL" id="BBZ36315.1"/>
    </source>
</evidence>
<gene>
    <name evidence="1" type="ORF">MCNF_49200</name>
</gene>
<sequence>MDALTFLRQDHKSVLGMLEVLDGAPTGDGAASSGLDTMVTNLVIAESQHEAIEEQFFWPMVRDHLDEGDSLADTAVEQEQEGKRLLQRLEDGKPGDPDYHEALQQFVQLGRDHISFEQDVVWPLLQEAVPQEELAMLGEKLEAAKKVAPTRPHPDTPPNSTVLKTMGMATAAMDHVRDAVTGRAKDNPPDPQIH</sequence>
<dbReference type="Pfam" id="PF01814">
    <property type="entry name" value="Hemerythrin"/>
    <property type="match status" value="1"/>
</dbReference>
<evidence type="ECO:0000313" key="2">
    <source>
        <dbReference type="Proteomes" id="UP000466931"/>
    </source>
</evidence>
<accession>A0A7I7Y3S8</accession>
<organism evidence="1 2">
    <name type="scientific">Mycolicibacterium confluentis</name>
    <dbReference type="NCBI Taxonomy" id="28047"/>
    <lineage>
        <taxon>Bacteria</taxon>
        <taxon>Bacillati</taxon>
        <taxon>Actinomycetota</taxon>
        <taxon>Actinomycetes</taxon>
        <taxon>Mycobacteriales</taxon>
        <taxon>Mycobacteriaceae</taxon>
        <taxon>Mycolicibacterium</taxon>
    </lineage>
</organism>
<dbReference type="AlphaFoldDB" id="A0A7I7Y3S8"/>
<dbReference type="InterPro" id="IPR012312">
    <property type="entry name" value="Hemerythrin-like"/>
</dbReference>
<protein>
    <submittedName>
        <fullName evidence="1">Hemerythrin</fullName>
    </submittedName>
</protein>
<dbReference type="RefSeq" id="WP_085152086.1">
    <property type="nucleotide sequence ID" value="NZ_AP022612.1"/>
</dbReference>
<dbReference type="Proteomes" id="UP000466931">
    <property type="component" value="Chromosome"/>
</dbReference>
<dbReference type="PANTHER" id="PTHR35585">
    <property type="entry name" value="HHE DOMAIN PROTEIN (AFU_ORTHOLOGUE AFUA_4G00730)"/>
    <property type="match status" value="1"/>
</dbReference>
<reference evidence="1" key="1">
    <citation type="journal article" date="2019" name="Emerg. Microbes Infect.">
        <title>Comprehensive subspecies identification of 175 nontuberculous mycobacteria species based on 7547 genomic profiles.</title>
        <authorList>
            <person name="Matsumoto Y."/>
            <person name="Kinjo T."/>
            <person name="Motooka D."/>
            <person name="Nabeya D."/>
            <person name="Jung N."/>
            <person name="Uechi K."/>
            <person name="Horii T."/>
            <person name="Iida T."/>
            <person name="Fujita J."/>
            <person name="Nakamura S."/>
        </authorList>
    </citation>
    <scope>NUCLEOTIDE SEQUENCE [LARGE SCALE GENOMIC DNA]</scope>
    <source>
        <strain evidence="1">JCM 13671</strain>
    </source>
</reference>
<proteinExistence type="predicted"/>
<name>A0A7I7Y3S8_9MYCO</name>
<dbReference type="Gene3D" id="1.20.120.520">
    <property type="entry name" value="nmb1532 protein domain like"/>
    <property type="match status" value="1"/>
</dbReference>
<dbReference type="OrthoDB" id="9793637at2"/>
<reference evidence="1" key="2">
    <citation type="submission" date="2020-02" db="EMBL/GenBank/DDBJ databases">
        <authorList>
            <person name="Matsumoto Y."/>
            <person name="Motooka D."/>
            <person name="Nakamura S."/>
        </authorList>
    </citation>
    <scope>NUCLEOTIDE SEQUENCE</scope>
    <source>
        <strain evidence="1">JCM 13671</strain>
    </source>
</reference>
<keyword evidence="2" id="KW-1185">Reference proteome</keyword>
<dbReference type="PANTHER" id="PTHR35585:SF1">
    <property type="entry name" value="HHE DOMAIN PROTEIN (AFU_ORTHOLOGUE AFUA_4G00730)"/>
    <property type="match status" value="1"/>
</dbReference>
<dbReference type="EMBL" id="AP022612">
    <property type="protein sequence ID" value="BBZ36315.1"/>
    <property type="molecule type" value="Genomic_DNA"/>
</dbReference>